<feature type="signal peptide" evidence="1">
    <location>
        <begin position="1"/>
        <end position="24"/>
    </location>
</feature>
<dbReference type="EMBL" id="QFGA01000001">
    <property type="protein sequence ID" value="TEB07591.1"/>
    <property type="molecule type" value="Genomic_DNA"/>
</dbReference>
<feature type="domain" description="SsuA/THI5-like" evidence="2">
    <location>
        <begin position="42"/>
        <end position="255"/>
    </location>
</feature>
<dbReference type="Proteomes" id="UP000298324">
    <property type="component" value="Unassembled WGS sequence"/>
</dbReference>
<evidence type="ECO:0000313" key="3">
    <source>
        <dbReference type="EMBL" id="TEB07591.1"/>
    </source>
</evidence>
<keyword evidence="1" id="KW-0732">Signal</keyword>
<name>A0A4Y7RFN5_9FIRM</name>
<dbReference type="InterPro" id="IPR027939">
    <property type="entry name" value="NMT1/THI5"/>
</dbReference>
<accession>A0A4Y7RFN5</accession>
<comment type="caution">
    <text evidence="3">The sequence shown here is derived from an EMBL/GenBank/DDBJ whole genome shotgun (WGS) entry which is preliminary data.</text>
</comment>
<dbReference type="SUPFAM" id="SSF53850">
    <property type="entry name" value="Periplasmic binding protein-like II"/>
    <property type="match status" value="1"/>
</dbReference>
<protein>
    <submittedName>
        <fullName evidence="3">Putative thiamine biosynthesis protein</fullName>
    </submittedName>
</protein>
<dbReference type="AlphaFoldDB" id="A0A4Y7RFN5"/>
<organism evidence="3 4">
    <name type="scientific">Pelotomaculum schinkii</name>
    <dbReference type="NCBI Taxonomy" id="78350"/>
    <lineage>
        <taxon>Bacteria</taxon>
        <taxon>Bacillati</taxon>
        <taxon>Bacillota</taxon>
        <taxon>Clostridia</taxon>
        <taxon>Eubacteriales</taxon>
        <taxon>Desulfotomaculaceae</taxon>
        <taxon>Pelotomaculum</taxon>
    </lineage>
</organism>
<dbReference type="Gene3D" id="3.40.190.10">
    <property type="entry name" value="Periplasmic binding protein-like II"/>
    <property type="match status" value="2"/>
</dbReference>
<evidence type="ECO:0000256" key="1">
    <source>
        <dbReference type="SAM" id="SignalP"/>
    </source>
</evidence>
<proteinExistence type="predicted"/>
<dbReference type="GO" id="GO:0009228">
    <property type="term" value="P:thiamine biosynthetic process"/>
    <property type="evidence" value="ECO:0007669"/>
    <property type="project" value="InterPro"/>
</dbReference>
<dbReference type="PANTHER" id="PTHR31528:SF3">
    <property type="entry name" value="THIAMINE BIOSYNTHESIS PROTEIN HI_0357-RELATED"/>
    <property type="match status" value="1"/>
</dbReference>
<dbReference type="RefSeq" id="WP_190239443.1">
    <property type="nucleotide sequence ID" value="NZ_QFGA01000001.1"/>
</dbReference>
<dbReference type="Pfam" id="PF09084">
    <property type="entry name" value="NMT1"/>
    <property type="match status" value="1"/>
</dbReference>
<reference evidence="3 4" key="1">
    <citation type="journal article" date="2018" name="Environ. Microbiol.">
        <title>Novel energy conservation strategies and behaviour of Pelotomaculum schinkii driving syntrophic propionate catabolism.</title>
        <authorList>
            <person name="Hidalgo-Ahumada C.A.P."/>
            <person name="Nobu M.K."/>
            <person name="Narihiro T."/>
            <person name="Tamaki H."/>
            <person name="Liu W.T."/>
            <person name="Kamagata Y."/>
            <person name="Stams A.J.M."/>
            <person name="Imachi H."/>
            <person name="Sousa D.Z."/>
        </authorList>
    </citation>
    <scope>NUCLEOTIDE SEQUENCE [LARGE SCALE GENOMIC DNA]</scope>
    <source>
        <strain evidence="3 4">HH</strain>
    </source>
</reference>
<dbReference type="PANTHER" id="PTHR31528">
    <property type="entry name" value="4-AMINO-5-HYDROXYMETHYL-2-METHYLPYRIMIDINE PHOSPHATE SYNTHASE THI11-RELATED"/>
    <property type="match status" value="1"/>
</dbReference>
<feature type="chain" id="PRO_5021399566" evidence="1">
    <location>
        <begin position="25"/>
        <end position="328"/>
    </location>
</feature>
<dbReference type="PROSITE" id="PS51257">
    <property type="entry name" value="PROKAR_LIPOPROTEIN"/>
    <property type="match status" value="1"/>
</dbReference>
<evidence type="ECO:0000313" key="4">
    <source>
        <dbReference type="Proteomes" id="UP000298324"/>
    </source>
</evidence>
<dbReference type="InterPro" id="IPR015168">
    <property type="entry name" value="SsuA/THI5"/>
</dbReference>
<keyword evidence="4" id="KW-1185">Reference proteome</keyword>
<evidence type="ECO:0000259" key="2">
    <source>
        <dbReference type="Pfam" id="PF09084"/>
    </source>
</evidence>
<gene>
    <name evidence="3" type="ORF">Psch_01146</name>
</gene>
<sequence length="328" mass="36337">MKKIVLAVALLTLLLAAGCGGNKSQEEKPLKKVSVILDWTPNTNHTGVYVAQKQGFYEEEGLDVDIVQPSEGGAAQLVASGQGDFGFSYQEEVTIARTKDIPVKALAAVIQHNTSGFASPAGKGLKSPKDFEGKKYGGWGSPAEEAMLKALMNQDQADFNKVEIINIGSADFLTSVSKDIDFAWIFKGWDGIQSELKGVPLNFIYLRDYNAALDFYTPVLIASEDTVKNNPELVAAFMKATARGYDYCIKYPEKAGQVLLDCVPELNKELVMASQQYLSKEYQADASRWGEMSGERWKKYADWMYSQALIEKPLDYQEAYTNQFLPKE</sequence>